<keyword evidence="5" id="KW-0676">Redox-active center</keyword>
<evidence type="ECO:0000256" key="6">
    <source>
        <dbReference type="SAM" id="Phobius"/>
    </source>
</evidence>
<dbReference type="GO" id="GO:0016491">
    <property type="term" value="F:oxidoreductase activity"/>
    <property type="evidence" value="ECO:0007669"/>
    <property type="project" value="UniProtKB-KW"/>
</dbReference>
<dbReference type="EMBL" id="FO117623">
    <property type="protein sequence ID" value="CCG05664.1"/>
    <property type="molecule type" value="Genomic_DNA"/>
</dbReference>
<dbReference type="RefSeq" id="WP_014378530.1">
    <property type="nucleotide sequence ID" value="NC_016943.1"/>
</dbReference>
<gene>
    <name evidence="8" type="ordered locus">BLASA_4880</name>
</gene>
<reference evidence="9" key="2">
    <citation type="submission" date="2012-02" db="EMBL/GenBank/DDBJ databases">
        <title>Complete genome sequence of Blastococcus saxobsidens strain DD2.</title>
        <authorList>
            <person name="Genoscope."/>
        </authorList>
    </citation>
    <scope>NUCLEOTIDE SEQUENCE [LARGE SCALE GENOMIC DNA]</scope>
    <source>
        <strain evidence="9">DD2</strain>
    </source>
</reference>
<keyword evidence="6" id="KW-1133">Transmembrane helix</keyword>
<keyword evidence="2" id="KW-0732">Signal</keyword>
<comment type="similarity">
    <text evidence="1">Belongs to the thioredoxin family. DsbA subfamily.</text>
</comment>
<evidence type="ECO:0000313" key="8">
    <source>
        <dbReference type="EMBL" id="CCG05664.1"/>
    </source>
</evidence>
<feature type="domain" description="Thioredoxin-like fold" evidence="7">
    <location>
        <begin position="85"/>
        <end position="244"/>
    </location>
</feature>
<protein>
    <submittedName>
        <fullName evidence="8">DSBA oxidoreductase</fullName>
    </submittedName>
</protein>
<dbReference type="AlphaFoldDB" id="H6RU57"/>
<dbReference type="Gene3D" id="3.40.30.10">
    <property type="entry name" value="Glutaredoxin"/>
    <property type="match status" value="1"/>
</dbReference>
<feature type="transmembrane region" description="Helical" evidence="6">
    <location>
        <begin position="43"/>
        <end position="63"/>
    </location>
</feature>
<keyword evidence="9" id="KW-1185">Reference proteome</keyword>
<dbReference type="SUPFAM" id="SSF52833">
    <property type="entry name" value="Thioredoxin-like"/>
    <property type="match status" value="1"/>
</dbReference>
<dbReference type="Proteomes" id="UP000007517">
    <property type="component" value="Chromosome"/>
</dbReference>
<evidence type="ECO:0000313" key="9">
    <source>
        <dbReference type="Proteomes" id="UP000007517"/>
    </source>
</evidence>
<dbReference type="eggNOG" id="COG1651">
    <property type="taxonomic scope" value="Bacteria"/>
</dbReference>
<dbReference type="PANTHER" id="PTHR13887:SF14">
    <property type="entry name" value="DISULFIDE BOND FORMATION PROTEIN D"/>
    <property type="match status" value="1"/>
</dbReference>
<proteinExistence type="inferred from homology"/>
<keyword evidence="4" id="KW-1015">Disulfide bond</keyword>
<dbReference type="PANTHER" id="PTHR13887">
    <property type="entry name" value="GLUTATHIONE S-TRANSFERASE KAPPA"/>
    <property type="match status" value="1"/>
</dbReference>
<evidence type="ECO:0000256" key="2">
    <source>
        <dbReference type="ARBA" id="ARBA00022729"/>
    </source>
</evidence>
<dbReference type="KEGG" id="bsd:BLASA_4880"/>
<organism evidence="8 9">
    <name type="scientific">Blastococcus saxobsidens (strain DD2)</name>
    <dbReference type="NCBI Taxonomy" id="1146883"/>
    <lineage>
        <taxon>Bacteria</taxon>
        <taxon>Bacillati</taxon>
        <taxon>Actinomycetota</taxon>
        <taxon>Actinomycetes</taxon>
        <taxon>Geodermatophilales</taxon>
        <taxon>Geodermatophilaceae</taxon>
        <taxon>Blastococcus</taxon>
    </lineage>
</organism>
<dbReference type="Pfam" id="PF13462">
    <property type="entry name" value="Thioredoxin_4"/>
    <property type="match status" value="1"/>
</dbReference>
<name>H6RU57_BLASD</name>
<keyword evidence="6" id="KW-0472">Membrane</keyword>
<sequence>MSVDQLAHRPPHGKKATARQRIAARRAEEAATRARAARRRRTLAGAIVGSVLLVAAVVLAIVAQSYRTSSSPDAAVPANTVDGGTAIEVGRADAPVTFDVYEDFQCPACARFEALDAETIAQLVADGSARVRYHPMAFLDQVSPDRYSTRSLNAAGVVVDAAGPEAFVRFAGMLYERQPVEGTPGLTDDELIALAGRAGASGADVERGIRDLVYEDWTRTVTDQASRDGVTSTPTVLLDGELLGPAQLQPAALVQAVRAGA</sequence>
<dbReference type="InterPro" id="IPR036249">
    <property type="entry name" value="Thioredoxin-like_sf"/>
</dbReference>
<keyword evidence="6" id="KW-0812">Transmembrane</keyword>
<dbReference type="STRING" id="1146883.BLASA_4880"/>
<evidence type="ECO:0000256" key="4">
    <source>
        <dbReference type="ARBA" id="ARBA00023157"/>
    </source>
</evidence>
<evidence type="ECO:0000256" key="5">
    <source>
        <dbReference type="ARBA" id="ARBA00023284"/>
    </source>
</evidence>
<dbReference type="OrthoDB" id="4135024at2"/>
<accession>H6RU57</accession>
<dbReference type="InterPro" id="IPR012336">
    <property type="entry name" value="Thioredoxin-like_fold"/>
</dbReference>
<reference evidence="8 9" key="1">
    <citation type="journal article" date="2012" name="J. Bacteriol.">
        <title>Genome Sequence of Blastococcus saxobsidens DD2, a Stone-Inhabiting Bacterium.</title>
        <authorList>
            <person name="Chouaia B."/>
            <person name="Crotti E."/>
            <person name="Brusetti L."/>
            <person name="Daffonchio D."/>
            <person name="Essoussi I."/>
            <person name="Nouioui I."/>
            <person name="Sbissi I."/>
            <person name="Ghodhbane-Gtari F."/>
            <person name="Gtari M."/>
            <person name="Vacherie B."/>
            <person name="Barbe V."/>
            <person name="Medigue C."/>
            <person name="Gury J."/>
            <person name="Pujic P."/>
            <person name="Normand P."/>
        </authorList>
    </citation>
    <scope>NUCLEOTIDE SEQUENCE [LARGE SCALE GENOMIC DNA]</scope>
    <source>
        <strain evidence="8 9">DD2</strain>
    </source>
</reference>
<evidence type="ECO:0000256" key="3">
    <source>
        <dbReference type="ARBA" id="ARBA00023002"/>
    </source>
</evidence>
<dbReference type="HOGENOM" id="CLU_000288_47_3_11"/>
<keyword evidence="3" id="KW-0560">Oxidoreductase</keyword>
<dbReference type="CDD" id="cd02972">
    <property type="entry name" value="DsbA_family"/>
    <property type="match status" value="1"/>
</dbReference>
<evidence type="ECO:0000259" key="7">
    <source>
        <dbReference type="Pfam" id="PF13462"/>
    </source>
</evidence>
<evidence type="ECO:0000256" key="1">
    <source>
        <dbReference type="ARBA" id="ARBA00005791"/>
    </source>
</evidence>